<evidence type="ECO:0000313" key="2">
    <source>
        <dbReference type="Proteomes" id="UP000054317"/>
    </source>
</evidence>
<keyword evidence="2" id="KW-1185">Reference proteome</keyword>
<dbReference type="KEGG" id="tvs:TRAVEDRAFT_53973"/>
<reference evidence="2" key="1">
    <citation type="journal article" date="2012" name="Science">
        <title>The Paleozoic origin of enzymatic lignin decomposition reconstructed from 31 fungal genomes.</title>
        <authorList>
            <person name="Floudas D."/>
            <person name="Binder M."/>
            <person name="Riley R."/>
            <person name="Barry K."/>
            <person name="Blanchette R.A."/>
            <person name="Henrissat B."/>
            <person name="Martinez A.T."/>
            <person name="Otillar R."/>
            <person name="Spatafora J.W."/>
            <person name="Yadav J.S."/>
            <person name="Aerts A."/>
            <person name="Benoit I."/>
            <person name="Boyd A."/>
            <person name="Carlson A."/>
            <person name="Copeland A."/>
            <person name="Coutinho P.M."/>
            <person name="de Vries R.P."/>
            <person name="Ferreira P."/>
            <person name="Findley K."/>
            <person name="Foster B."/>
            <person name="Gaskell J."/>
            <person name="Glotzer D."/>
            <person name="Gorecki P."/>
            <person name="Heitman J."/>
            <person name="Hesse C."/>
            <person name="Hori C."/>
            <person name="Igarashi K."/>
            <person name="Jurgens J.A."/>
            <person name="Kallen N."/>
            <person name="Kersten P."/>
            <person name="Kohler A."/>
            <person name="Kuees U."/>
            <person name="Kumar T.K.A."/>
            <person name="Kuo A."/>
            <person name="LaButti K."/>
            <person name="Larrondo L.F."/>
            <person name="Lindquist E."/>
            <person name="Ling A."/>
            <person name="Lombard V."/>
            <person name="Lucas S."/>
            <person name="Lundell T."/>
            <person name="Martin R."/>
            <person name="McLaughlin D.J."/>
            <person name="Morgenstern I."/>
            <person name="Morin E."/>
            <person name="Murat C."/>
            <person name="Nagy L.G."/>
            <person name="Nolan M."/>
            <person name="Ohm R.A."/>
            <person name="Patyshakuliyeva A."/>
            <person name="Rokas A."/>
            <person name="Ruiz-Duenas F.J."/>
            <person name="Sabat G."/>
            <person name="Salamov A."/>
            <person name="Samejima M."/>
            <person name="Schmutz J."/>
            <person name="Slot J.C."/>
            <person name="St John F."/>
            <person name="Stenlid J."/>
            <person name="Sun H."/>
            <person name="Sun S."/>
            <person name="Syed K."/>
            <person name="Tsang A."/>
            <person name="Wiebenga A."/>
            <person name="Young D."/>
            <person name="Pisabarro A."/>
            <person name="Eastwood D.C."/>
            <person name="Martin F."/>
            <person name="Cullen D."/>
            <person name="Grigoriev I.V."/>
            <person name="Hibbett D.S."/>
        </authorList>
    </citation>
    <scope>NUCLEOTIDE SEQUENCE [LARGE SCALE GENOMIC DNA]</scope>
    <source>
        <strain evidence="2">FP-101664</strain>
    </source>
</reference>
<organism evidence="1 2">
    <name type="scientific">Trametes versicolor (strain FP-101664)</name>
    <name type="common">White-rot fungus</name>
    <name type="synonym">Coriolus versicolor</name>
    <dbReference type="NCBI Taxonomy" id="717944"/>
    <lineage>
        <taxon>Eukaryota</taxon>
        <taxon>Fungi</taxon>
        <taxon>Dikarya</taxon>
        <taxon>Basidiomycota</taxon>
        <taxon>Agaricomycotina</taxon>
        <taxon>Agaricomycetes</taxon>
        <taxon>Polyporales</taxon>
        <taxon>Polyporaceae</taxon>
        <taxon>Trametes</taxon>
    </lineage>
</organism>
<dbReference type="EMBL" id="JH711797">
    <property type="protein sequence ID" value="EIW51989.1"/>
    <property type="molecule type" value="Genomic_DNA"/>
</dbReference>
<gene>
    <name evidence="1" type="ORF">TRAVEDRAFT_53973</name>
</gene>
<accession>R7SAJ7</accession>
<dbReference type="Proteomes" id="UP000054317">
    <property type="component" value="Unassembled WGS sequence"/>
</dbReference>
<dbReference type="RefSeq" id="XP_008045099.1">
    <property type="nucleotide sequence ID" value="XM_008046908.1"/>
</dbReference>
<evidence type="ECO:0000313" key="1">
    <source>
        <dbReference type="EMBL" id="EIW51989.1"/>
    </source>
</evidence>
<proteinExistence type="predicted"/>
<dbReference type="OrthoDB" id="2758557at2759"/>
<protein>
    <submittedName>
        <fullName evidence="1">Uncharacterized protein</fullName>
    </submittedName>
</protein>
<name>R7SAJ7_TRAVS</name>
<sequence length="99" mass="11787">MSFYLKHRNFKVMASIFKISTGDRHSIRWEDFVHTMSALGFRYSTNKGSQRTFKPRRSELKPNFRCHEERQLDAYRQDVIAPKLTAHFGWTASSFKLKQ</sequence>
<dbReference type="AlphaFoldDB" id="R7SAJ7"/>
<dbReference type="GeneID" id="19417276"/>